<organism evidence="2 3">
    <name type="scientific">Photobacterium halotolerans</name>
    <dbReference type="NCBI Taxonomy" id="265726"/>
    <lineage>
        <taxon>Bacteria</taxon>
        <taxon>Pseudomonadati</taxon>
        <taxon>Pseudomonadota</taxon>
        <taxon>Gammaproteobacteria</taxon>
        <taxon>Vibrionales</taxon>
        <taxon>Vibrionaceae</taxon>
        <taxon>Photobacterium</taxon>
    </lineage>
</organism>
<evidence type="ECO:0000313" key="3">
    <source>
        <dbReference type="Proteomes" id="UP000465712"/>
    </source>
</evidence>
<reference evidence="2 3" key="1">
    <citation type="submission" date="2017-05" db="EMBL/GenBank/DDBJ databases">
        <title>High clonality and local adaptation shapes Vibrionaceae linages within an endangered oasis.</title>
        <authorList>
            <person name="Vazquez-Rosas-Landa M."/>
        </authorList>
    </citation>
    <scope>NUCLEOTIDE SEQUENCE [LARGE SCALE GENOMIC DNA]</scope>
    <source>
        <strain evidence="2 3">P46_P4S1P180</strain>
    </source>
</reference>
<dbReference type="Proteomes" id="UP000465712">
    <property type="component" value="Unassembled WGS sequence"/>
</dbReference>
<evidence type="ECO:0000256" key="1">
    <source>
        <dbReference type="SAM" id="MobiDB-lite"/>
    </source>
</evidence>
<comment type="caution">
    <text evidence="2">The sequence shown here is derived from an EMBL/GenBank/DDBJ whole genome shotgun (WGS) entry which is preliminary data.</text>
</comment>
<protein>
    <submittedName>
        <fullName evidence="2">Uncharacterized protein</fullName>
    </submittedName>
</protein>
<feature type="compositionally biased region" description="Basic and acidic residues" evidence="1">
    <location>
        <begin position="27"/>
        <end position="57"/>
    </location>
</feature>
<gene>
    <name evidence="2" type="ORF">CAG72_15240</name>
</gene>
<accession>A0A7X4WD45</accession>
<name>A0A7X4WD45_9GAMM</name>
<feature type="compositionally biased region" description="Basic residues" evidence="1">
    <location>
        <begin position="1"/>
        <end position="12"/>
    </location>
</feature>
<feature type="region of interest" description="Disordered" evidence="1">
    <location>
        <begin position="1"/>
        <end position="57"/>
    </location>
</feature>
<evidence type="ECO:0000313" key="2">
    <source>
        <dbReference type="EMBL" id="NAW66567.1"/>
    </source>
</evidence>
<proteinExistence type="predicted"/>
<sequence>MKHRRVSNRRVKQILEDAGIRAPFSDQMHDDRDMPREGKSETFDDSHSPLSTDPDRK</sequence>
<dbReference type="EMBL" id="WXWW01000223">
    <property type="protein sequence ID" value="NAW66567.1"/>
    <property type="molecule type" value="Genomic_DNA"/>
</dbReference>
<dbReference type="RefSeq" id="WP_161446010.1">
    <property type="nucleotide sequence ID" value="NZ_WXWW01000223.1"/>
</dbReference>
<dbReference type="AlphaFoldDB" id="A0A7X4WD45"/>